<dbReference type="InterPro" id="IPR050228">
    <property type="entry name" value="Carboxylesterase_BioH"/>
</dbReference>
<organism evidence="2 3">
    <name type="scientific">Nocardioides acrostichi</name>
    <dbReference type="NCBI Taxonomy" id="2784339"/>
    <lineage>
        <taxon>Bacteria</taxon>
        <taxon>Bacillati</taxon>
        <taxon>Actinomycetota</taxon>
        <taxon>Actinomycetes</taxon>
        <taxon>Propionibacteriales</taxon>
        <taxon>Nocardioidaceae</taxon>
        <taxon>Nocardioides</taxon>
    </lineage>
</organism>
<dbReference type="InterPro" id="IPR029058">
    <property type="entry name" value="AB_hydrolase_fold"/>
</dbReference>
<dbReference type="SUPFAM" id="SSF53474">
    <property type="entry name" value="alpha/beta-Hydrolases"/>
    <property type="match status" value="1"/>
</dbReference>
<name>A0A930UVB0_9ACTN</name>
<dbReference type="EMBL" id="JADIVZ010000001">
    <property type="protein sequence ID" value="MBF4160841.1"/>
    <property type="molecule type" value="Genomic_DNA"/>
</dbReference>
<accession>A0A930UVB0</accession>
<dbReference type="AlphaFoldDB" id="A0A930UVB0"/>
<evidence type="ECO:0000313" key="2">
    <source>
        <dbReference type="EMBL" id="MBF4160841.1"/>
    </source>
</evidence>
<dbReference type="RefSeq" id="WP_194502013.1">
    <property type="nucleotide sequence ID" value="NZ_JADIVZ010000001.1"/>
</dbReference>
<feature type="domain" description="AB hydrolase-1" evidence="1">
    <location>
        <begin position="41"/>
        <end position="288"/>
    </location>
</feature>
<dbReference type="GO" id="GO:0016787">
    <property type="term" value="F:hydrolase activity"/>
    <property type="evidence" value="ECO:0007669"/>
    <property type="project" value="UniProtKB-KW"/>
</dbReference>
<dbReference type="Pfam" id="PF00561">
    <property type="entry name" value="Abhydrolase_1"/>
    <property type="match status" value="1"/>
</dbReference>
<dbReference type="PRINTS" id="PR00412">
    <property type="entry name" value="EPOXHYDRLASE"/>
</dbReference>
<keyword evidence="3" id="KW-1185">Reference proteome</keyword>
<dbReference type="Gene3D" id="3.40.50.1820">
    <property type="entry name" value="alpha/beta hydrolase"/>
    <property type="match status" value="1"/>
</dbReference>
<dbReference type="PANTHER" id="PTHR43194:SF2">
    <property type="entry name" value="PEROXISOMAL MEMBRANE PROTEIN LPX1"/>
    <property type="match status" value="1"/>
</dbReference>
<dbReference type="InterPro" id="IPR000073">
    <property type="entry name" value="AB_hydrolase_1"/>
</dbReference>
<dbReference type="PANTHER" id="PTHR43194">
    <property type="entry name" value="HYDROLASE ALPHA/BETA FOLD FAMILY"/>
    <property type="match status" value="1"/>
</dbReference>
<gene>
    <name evidence="2" type="ORF">ISG29_04010</name>
</gene>
<keyword evidence="2" id="KW-0378">Hydrolase</keyword>
<reference evidence="2" key="1">
    <citation type="submission" date="2020-11" db="EMBL/GenBank/DDBJ databases">
        <title>Nocardioides sp. CBS4Y-1, whole genome shotgun sequence.</title>
        <authorList>
            <person name="Tuo L."/>
        </authorList>
    </citation>
    <scope>NUCLEOTIDE SEQUENCE</scope>
    <source>
        <strain evidence="2">CBS4Y-1</strain>
    </source>
</reference>
<evidence type="ECO:0000259" key="1">
    <source>
        <dbReference type="Pfam" id="PF00561"/>
    </source>
</evidence>
<dbReference type="InterPro" id="IPR000639">
    <property type="entry name" value="Epox_hydrolase-like"/>
</dbReference>
<comment type="caution">
    <text evidence="2">The sequence shown here is derived from an EMBL/GenBank/DDBJ whole genome shotgun (WGS) entry which is preliminary data.</text>
</comment>
<dbReference type="Proteomes" id="UP000656804">
    <property type="component" value="Unassembled WGS sequence"/>
</dbReference>
<protein>
    <submittedName>
        <fullName evidence="2">Alpha/beta hydrolase</fullName>
    </submittedName>
</protein>
<evidence type="ECO:0000313" key="3">
    <source>
        <dbReference type="Proteomes" id="UP000656804"/>
    </source>
</evidence>
<sequence length="300" mass="32635">MTAADPTWFAGFSEDDVDVPGARIHLRSHPGPQRAGSPVRPPVVLLHGYPQTGAMWHEVASGLATERPVLVPDLRGYGRSSAIDGNLSFRAMAADVAALLDERGIEAAHVVAHDRGARAAHRLALDHPGRVRSLALLDILPTLAVWRLMGADDGWLARRYWHWPLLAHPVVGPAVVCPDPVTWLRTGLRTLGVGDWLDARALAEYERAAASPGVAQAWCADYAAAGDVDLEHDRLDQGRTLEMPTLVLWGSRGVVGAQVDPVEEWRRVFPQATGRALDAGHFLAEERPEETLALVRRHLA</sequence>
<proteinExistence type="predicted"/>